<gene>
    <name evidence="2" type="ORF">METZ01_LOCUS384530</name>
</gene>
<feature type="non-terminal residue" evidence="2">
    <location>
        <position position="1"/>
    </location>
</feature>
<dbReference type="GO" id="GO:0015344">
    <property type="term" value="F:siderophore uptake transmembrane transporter activity"/>
    <property type="evidence" value="ECO:0007669"/>
    <property type="project" value="TreeGrafter"/>
</dbReference>
<protein>
    <recommendedName>
        <fullName evidence="1">TonB-dependent receptor plug domain-containing protein</fullName>
    </recommendedName>
</protein>
<dbReference type="PROSITE" id="PS52016">
    <property type="entry name" value="TONB_DEPENDENT_REC_3"/>
    <property type="match status" value="1"/>
</dbReference>
<sequence length="294" mass="31888">FFMITNISKRILIFFLLFQMSFSQTSGKISGRALDEANDMPLVGANIIISQTQAGVSVDDKGYFNLINVGPGKYTIKAMMIGYETVNIEDVIVSVNRTTFLDIKMKQRVIGGQEVVIYASRLSRKKDQTSTVKNISSEEIEILPVEDLAAVVNMQAGVVAGHFRGGRIDEVSYMIDGVPVNDAFGGVSSVSTLEVEAVKDLEVITGTFNAEYGNAMSGIVNAVTKDGSNNFQGSVNTGYSTYATDNSKNGEEVFIGLDPFGINSNSDVKLGLSGPVIKDRLYFFSNYRTQNVNG</sequence>
<reference evidence="2" key="1">
    <citation type="submission" date="2018-05" db="EMBL/GenBank/DDBJ databases">
        <authorList>
            <person name="Lanie J.A."/>
            <person name="Ng W.-L."/>
            <person name="Kazmierczak K.M."/>
            <person name="Andrzejewski T.M."/>
            <person name="Davidsen T.M."/>
            <person name="Wayne K.J."/>
            <person name="Tettelin H."/>
            <person name="Glass J.I."/>
            <person name="Rusch D."/>
            <person name="Podicherti R."/>
            <person name="Tsui H.-C.T."/>
            <person name="Winkler M.E."/>
        </authorList>
    </citation>
    <scope>NUCLEOTIDE SEQUENCE</scope>
</reference>
<evidence type="ECO:0000259" key="1">
    <source>
        <dbReference type="Pfam" id="PF07715"/>
    </source>
</evidence>
<dbReference type="AlphaFoldDB" id="A0A382UBK9"/>
<name>A0A382UBK9_9ZZZZ</name>
<organism evidence="2">
    <name type="scientific">marine metagenome</name>
    <dbReference type="NCBI Taxonomy" id="408172"/>
    <lineage>
        <taxon>unclassified sequences</taxon>
        <taxon>metagenomes</taxon>
        <taxon>ecological metagenomes</taxon>
    </lineage>
</organism>
<dbReference type="InterPro" id="IPR008969">
    <property type="entry name" value="CarboxyPept-like_regulatory"/>
</dbReference>
<accession>A0A382UBK9</accession>
<dbReference type="Gene3D" id="2.170.130.10">
    <property type="entry name" value="TonB-dependent receptor, plug domain"/>
    <property type="match status" value="1"/>
</dbReference>
<dbReference type="Gene3D" id="2.60.40.1120">
    <property type="entry name" value="Carboxypeptidase-like, regulatory domain"/>
    <property type="match status" value="1"/>
</dbReference>
<dbReference type="Pfam" id="PF13715">
    <property type="entry name" value="CarbopepD_reg_2"/>
    <property type="match status" value="1"/>
</dbReference>
<dbReference type="SUPFAM" id="SSF56935">
    <property type="entry name" value="Porins"/>
    <property type="match status" value="1"/>
</dbReference>
<dbReference type="GO" id="GO:0044718">
    <property type="term" value="P:siderophore transmembrane transport"/>
    <property type="evidence" value="ECO:0007669"/>
    <property type="project" value="TreeGrafter"/>
</dbReference>
<feature type="non-terminal residue" evidence="2">
    <location>
        <position position="294"/>
    </location>
</feature>
<dbReference type="GO" id="GO:0009279">
    <property type="term" value="C:cell outer membrane"/>
    <property type="evidence" value="ECO:0007669"/>
    <property type="project" value="TreeGrafter"/>
</dbReference>
<evidence type="ECO:0000313" key="2">
    <source>
        <dbReference type="EMBL" id="SVD31676.1"/>
    </source>
</evidence>
<dbReference type="PANTHER" id="PTHR30069:SF46">
    <property type="entry name" value="OAR PROTEIN"/>
    <property type="match status" value="1"/>
</dbReference>
<dbReference type="EMBL" id="UINC01142999">
    <property type="protein sequence ID" value="SVD31676.1"/>
    <property type="molecule type" value="Genomic_DNA"/>
</dbReference>
<dbReference type="Pfam" id="PF07715">
    <property type="entry name" value="Plug"/>
    <property type="match status" value="1"/>
</dbReference>
<dbReference type="InterPro" id="IPR039426">
    <property type="entry name" value="TonB-dep_rcpt-like"/>
</dbReference>
<dbReference type="PANTHER" id="PTHR30069">
    <property type="entry name" value="TONB-DEPENDENT OUTER MEMBRANE RECEPTOR"/>
    <property type="match status" value="1"/>
</dbReference>
<dbReference type="InterPro" id="IPR037066">
    <property type="entry name" value="Plug_dom_sf"/>
</dbReference>
<proteinExistence type="predicted"/>
<feature type="domain" description="TonB-dependent receptor plug" evidence="1">
    <location>
        <begin position="125"/>
        <end position="218"/>
    </location>
</feature>
<dbReference type="SUPFAM" id="SSF49464">
    <property type="entry name" value="Carboxypeptidase regulatory domain-like"/>
    <property type="match status" value="1"/>
</dbReference>
<dbReference type="InterPro" id="IPR012910">
    <property type="entry name" value="Plug_dom"/>
</dbReference>